<evidence type="ECO:0000259" key="21">
    <source>
        <dbReference type="PROSITE" id="PS50800"/>
    </source>
</evidence>
<dbReference type="InterPro" id="IPR039577">
    <property type="entry name" value="Rad18"/>
</dbReference>
<dbReference type="SMART" id="SM00734">
    <property type="entry name" value="ZnF_Rad18"/>
    <property type="match status" value="1"/>
</dbReference>
<evidence type="ECO:0000256" key="17">
    <source>
        <dbReference type="PROSITE-ProRule" id="PRU00175"/>
    </source>
</evidence>
<comment type="caution">
    <text evidence="23">The sequence shown here is derived from an EMBL/GenBank/DDBJ whole genome shotgun (WGS) entry which is preliminary data.</text>
</comment>
<dbReference type="AlphaFoldDB" id="Q4RXS2"/>
<accession>Q4RXS2</accession>
<dbReference type="PROSITE" id="PS00518">
    <property type="entry name" value="ZF_RING_1"/>
    <property type="match status" value="1"/>
</dbReference>
<comment type="catalytic activity">
    <reaction evidence="1">
        <text>S-ubiquitinyl-[E2 ubiquitin-conjugating enzyme]-L-cysteine + [acceptor protein]-L-lysine = [E2 ubiquitin-conjugating enzyme]-L-cysteine + N(6)-ubiquitinyl-[acceptor protein]-L-lysine.</text>
        <dbReference type="EC" id="2.3.2.27"/>
    </reaction>
</comment>
<feature type="region of interest" description="Disordered" evidence="19">
    <location>
        <begin position="120"/>
        <end position="171"/>
    </location>
</feature>
<dbReference type="GO" id="GO:0005634">
    <property type="term" value="C:nucleus"/>
    <property type="evidence" value="ECO:0007669"/>
    <property type="project" value="UniProtKB-SubCell"/>
</dbReference>
<dbReference type="SUPFAM" id="SSF57850">
    <property type="entry name" value="RING/U-box"/>
    <property type="match status" value="1"/>
</dbReference>
<dbReference type="InterPro" id="IPR001841">
    <property type="entry name" value="Znf_RING"/>
</dbReference>
<evidence type="ECO:0000256" key="6">
    <source>
        <dbReference type="ARBA" id="ARBA00022679"/>
    </source>
</evidence>
<evidence type="ECO:0000256" key="1">
    <source>
        <dbReference type="ARBA" id="ARBA00000900"/>
    </source>
</evidence>
<keyword evidence="9 17" id="KW-0863">Zinc-finger</keyword>
<sequence length="372" mass="41906">LLQNVDNLLRCPICFDFLNITMMTKCSHNFCSLCIRKFFSYKLLCPVCNTQASEQDLRNNRLLDDLVTSFQHARQQLLKVVFESPPISPKTPASAVKCKTPREKGQTCQSSFLSNYFQKKPKTSPIKEPCLHGSVAQSGGEKETSDRHRSKKGDLRSSSSTLLAVKEEPTDAAEENIQLLKSVNQEDTACNSHTSAPEAAHSSSPSKDIKPVIKVECPVCSVSVPQHFINKHLDTCLTRGEKKESLRSSLGKTRRPLGKLVYNLLSIQELKKRLKECHLSTQGSRDQLIKRHQNYVQIYNAECDSLNPKSAEDIAKGVEASEKIRNQLQGKVQPVCVMVFSKNQSEKEIDELHSNYRRQNSSEFSRLIAQVR</sequence>
<dbReference type="Gene3D" id="3.30.40.10">
    <property type="entry name" value="Zinc/RING finger domain, C3HC4 (zinc finger)"/>
    <property type="match status" value="1"/>
</dbReference>
<dbReference type="Pfam" id="PF02037">
    <property type="entry name" value="SAP"/>
    <property type="match status" value="1"/>
</dbReference>
<dbReference type="InterPro" id="IPR003034">
    <property type="entry name" value="SAP_dom"/>
</dbReference>
<dbReference type="InterPro" id="IPR013083">
    <property type="entry name" value="Znf_RING/FYVE/PHD"/>
</dbReference>
<keyword evidence="11" id="KW-0862">Zinc</keyword>
<evidence type="ECO:0000256" key="13">
    <source>
        <dbReference type="ARBA" id="ARBA00023204"/>
    </source>
</evidence>
<feature type="region of interest" description="Disordered" evidence="19">
    <location>
        <begin position="186"/>
        <end position="207"/>
    </location>
</feature>
<keyword evidence="13 18" id="KW-0234">DNA repair</keyword>
<dbReference type="EC" id="2.3.2.27" evidence="5"/>
<dbReference type="OrthoDB" id="9049620at2759"/>
<evidence type="ECO:0000256" key="16">
    <source>
        <dbReference type="ARBA" id="ARBA00082369"/>
    </source>
</evidence>
<evidence type="ECO:0000256" key="9">
    <source>
        <dbReference type="ARBA" id="ARBA00022771"/>
    </source>
</evidence>
<evidence type="ECO:0000256" key="10">
    <source>
        <dbReference type="ARBA" id="ARBA00022786"/>
    </source>
</evidence>
<dbReference type="GO" id="GO:0006301">
    <property type="term" value="P:DNA damage tolerance"/>
    <property type="evidence" value="ECO:0007669"/>
    <property type="project" value="InterPro"/>
</dbReference>
<keyword evidence="10" id="KW-0833">Ubl conjugation pathway</keyword>
<evidence type="ECO:0000256" key="3">
    <source>
        <dbReference type="ARBA" id="ARBA00004906"/>
    </source>
</evidence>
<dbReference type="PROSITE" id="PS50800">
    <property type="entry name" value="SAP"/>
    <property type="match status" value="1"/>
</dbReference>
<keyword evidence="6" id="KW-0808">Transferase</keyword>
<comment type="subcellular location">
    <subcellularLocation>
        <location evidence="2">Nucleus</location>
    </subcellularLocation>
</comment>
<evidence type="ECO:0000256" key="2">
    <source>
        <dbReference type="ARBA" id="ARBA00004123"/>
    </source>
</evidence>
<dbReference type="GO" id="GO:0003697">
    <property type="term" value="F:single-stranded DNA binding"/>
    <property type="evidence" value="ECO:0007669"/>
    <property type="project" value="InterPro"/>
</dbReference>
<protein>
    <recommendedName>
        <fullName evidence="5">RING-type E3 ubiquitin transferase</fullName>
        <ecNumber evidence="5">2.3.2.27</ecNumber>
    </recommendedName>
    <alternativeName>
        <fullName evidence="15 16">RING-type E3 ubiquitin transferase RAD18</fullName>
    </alternativeName>
</protein>
<dbReference type="PROSITE" id="PS51908">
    <property type="entry name" value="ZF_UBZ4"/>
    <property type="match status" value="1"/>
</dbReference>
<dbReference type="PROSITE" id="PS50089">
    <property type="entry name" value="ZF_RING_2"/>
    <property type="match status" value="1"/>
</dbReference>
<dbReference type="GO" id="GO:0061630">
    <property type="term" value="F:ubiquitin protein ligase activity"/>
    <property type="evidence" value="ECO:0007669"/>
    <property type="project" value="UniProtKB-EC"/>
</dbReference>
<evidence type="ECO:0000256" key="18">
    <source>
        <dbReference type="PROSITE-ProRule" id="PRU01256"/>
    </source>
</evidence>
<organism evidence="23">
    <name type="scientific">Tetraodon nigroviridis</name>
    <name type="common">Spotted green pufferfish</name>
    <name type="synonym">Chelonodon nigroviridis</name>
    <dbReference type="NCBI Taxonomy" id="99883"/>
    <lineage>
        <taxon>Eukaryota</taxon>
        <taxon>Metazoa</taxon>
        <taxon>Chordata</taxon>
        <taxon>Craniata</taxon>
        <taxon>Vertebrata</taxon>
        <taxon>Euteleostomi</taxon>
        <taxon>Actinopterygii</taxon>
        <taxon>Neopterygii</taxon>
        <taxon>Teleostei</taxon>
        <taxon>Neoteleostei</taxon>
        <taxon>Acanthomorphata</taxon>
        <taxon>Eupercaria</taxon>
        <taxon>Tetraodontiformes</taxon>
        <taxon>Tetradontoidea</taxon>
        <taxon>Tetraodontidae</taxon>
        <taxon>Tetraodon</taxon>
    </lineage>
</organism>
<dbReference type="GO" id="GO:0008270">
    <property type="term" value="F:zinc ion binding"/>
    <property type="evidence" value="ECO:0007669"/>
    <property type="project" value="UniProtKB-KW"/>
</dbReference>
<evidence type="ECO:0000313" key="23">
    <source>
        <dbReference type="EMBL" id="CAG06810.1"/>
    </source>
</evidence>
<dbReference type="Pfam" id="PF14835">
    <property type="entry name" value="zf-RING_6"/>
    <property type="match status" value="1"/>
</dbReference>
<comment type="pathway">
    <text evidence="3">Protein modification; protein ubiquitination.</text>
</comment>
<evidence type="ECO:0000256" key="19">
    <source>
        <dbReference type="SAM" id="MobiDB-lite"/>
    </source>
</evidence>
<evidence type="ECO:0000256" key="12">
    <source>
        <dbReference type="ARBA" id="ARBA00023125"/>
    </source>
</evidence>
<dbReference type="Gene3D" id="3.30.160.60">
    <property type="entry name" value="Classic Zinc Finger"/>
    <property type="match status" value="1"/>
</dbReference>
<gene>
    <name evidence="23" type="ORF">GSTENG00027306001</name>
</gene>
<evidence type="ECO:0000256" key="7">
    <source>
        <dbReference type="ARBA" id="ARBA00022723"/>
    </source>
</evidence>
<evidence type="ECO:0000256" key="4">
    <source>
        <dbReference type="ARBA" id="ARBA00009506"/>
    </source>
</evidence>
<keyword evidence="12" id="KW-0238">DNA-binding</keyword>
<evidence type="ECO:0000256" key="15">
    <source>
        <dbReference type="ARBA" id="ARBA00031783"/>
    </source>
</evidence>
<evidence type="ECO:0000259" key="22">
    <source>
        <dbReference type="PROSITE" id="PS51908"/>
    </source>
</evidence>
<dbReference type="PANTHER" id="PTHR14134:SF2">
    <property type="entry name" value="E3 UBIQUITIN-PROTEIN LIGASE RAD18"/>
    <property type="match status" value="1"/>
</dbReference>
<keyword evidence="8 18" id="KW-0227">DNA damage</keyword>
<dbReference type="UniPathway" id="UPA00143"/>
<dbReference type="KEGG" id="tng:GSTEN00027306G001"/>
<feature type="compositionally biased region" description="Low complexity" evidence="19">
    <location>
        <begin position="192"/>
        <end position="206"/>
    </location>
</feature>
<dbReference type="GO" id="GO:0006281">
    <property type="term" value="P:DNA repair"/>
    <property type="evidence" value="ECO:0007669"/>
    <property type="project" value="UniProtKB-KW"/>
</dbReference>
<dbReference type="GO" id="GO:0006513">
    <property type="term" value="P:protein monoubiquitination"/>
    <property type="evidence" value="ECO:0007669"/>
    <property type="project" value="InterPro"/>
</dbReference>
<evidence type="ECO:0000259" key="20">
    <source>
        <dbReference type="PROSITE" id="PS50089"/>
    </source>
</evidence>
<name>Q4RXS2_TETNG</name>
<feature type="compositionally biased region" description="Basic and acidic residues" evidence="19">
    <location>
        <begin position="140"/>
        <end position="155"/>
    </location>
</feature>
<keyword evidence="7" id="KW-0479">Metal-binding</keyword>
<feature type="domain" description="UBZ4-type" evidence="22">
    <location>
        <begin position="214"/>
        <end position="241"/>
    </location>
</feature>
<comment type="similarity">
    <text evidence="4">Belongs to the RAD18 family.</text>
</comment>
<dbReference type="PANTHER" id="PTHR14134">
    <property type="entry name" value="E3 UBIQUITIN-PROTEIN LIGASE RAD18"/>
    <property type="match status" value="1"/>
</dbReference>
<dbReference type="GO" id="GO:0097505">
    <property type="term" value="C:Rad6-Rad18 complex"/>
    <property type="evidence" value="ECO:0007669"/>
    <property type="project" value="TreeGrafter"/>
</dbReference>
<dbReference type="SMART" id="SM00513">
    <property type="entry name" value="SAP"/>
    <property type="match status" value="1"/>
</dbReference>
<feature type="non-terminal residue" evidence="23">
    <location>
        <position position="372"/>
    </location>
</feature>
<evidence type="ECO:0000256" key="11">
    <source>
        <dbReference type="ARBA" id="ARBA00022833"/>
    </source>
</evidence>
<feature type="domain" description="SAP" evidence="21">
    <location>
        <begin position="262"/>
        <end position="296"/>
    </location>
</feature>
<dbReference type="FunFam" id="3.30.160.60:FF:000331">
    <property type="entry name" value="E3 ubiquitin-protein ligase RAD18"/>
    <property type="match status" value="1"/>
</dbReference>
<dbReference type="InterPro" id="IPR017907">
    <property type="entry name" value="Znf_RING_CS"/>
</dbReference>
<evidence type="ECO:0000256" key="5">
    <source>
        <dbReference type="ARBA" id="ARBA00012483"/>
    </source>
</evidence>
<dbReference type="InterPro" id="IPR006642">
    <property type="entry name" value="Rad18_UBZ4"/>
</dbReference>
<reference evidence="23" key="1">
    <citation type="journal article" date="2004" name="Nature">
        <title>Genome duplication in the teleost fish Tetraodon nigroviridis reveals the early vertebrate proto-karyotype.</title>
        <authorList>
            <person name="Jaillon O."/>
            <person name="Aury J.-M."/>
            <person name="Brunet F."/>
            <person name="Petit J.-L."/>
            <person name="Stange-Thomann N."/>
            <person name="Mauceli E."/>
            <person name="Bouneau L."/>
            <person name="Fischer C."/>
            <person name="Ozouf-Costaz C."/>
            <person name="Bernot A."/>
            <person name="Nicaud S."/>
            <person name="Jaffe D."/>
            <person name="Fisher S."/>
            <person name="Lutfalla G."/>
            <person name="Dossat C."/>
            <person name="Segurens B."/>
            <person name="Dasilva C."/>
            <person name="Salanoubat M."/>
            <person name="Levy M."/>
            <person name="Boudet N."/>
            <person name="Castellano S."/>
            <person name="Anthouard V."/>
            <person name="Jubin C."/>
            <person name="Castelli V."/>
            <person name="Katinka M."/>
            <person name="Vacherie B."/>
            <person name="Biemont C."/>
            <person name="Skalli Z."/>
            <person name="Cattolico L."/>
            <person name="Poulain J."/>
            <person name="De Berardinis V."/>
            <person name="Cruaud C."/>
            <person name="Duprat S."/>
            <person name="Brottier P."/>
            <person name="Coutanceau J.-P."/>
            <person name="Gouzy J."/>
            <person name="Parra G."/>
            <person name="Lardier G."/>
            <person name="Chapple C."/>
            <person name="McKernan K.J."/>
            <person name="McEwan P."/>
            <person name="Bosak S."/>
            <person name="Kellis M."/>
            <person name="Volff J.-N."/>
            <person name="Guigo R."/>
            <person name="Zody M.C."/>
            <person name="Mesirov J."/>
            <person name="Lindblad-Toh K."/>
            <person name="Birren B."/>
            <person name="Nusbaum C."/>
            <person name="Kahn D."/>
            <person name="Robinson-Rechavi M."/>
            <person name="Laudet V."/>
            <person name="Schachter V."/>
            <person name="Quetier F."/>
            <person name="Saurin W."/>
            <person name="Scarpelli C."/>
            <person name="Wincker P."/>
            <person name="Lander E.S."/>
            <person name="Weissenbach J."/>
            <person name="Roest Crollius H."/>
        </authorList>
    </citation>
    <scope>NUCLEOTIDE SEQUENCE [LARGE SCALE GENOMIC DNA]</scope>
</reference>
<dbReference type="FunFam" id="3.30.40.10:FF:000172">
    <property type="entry name" value="E3 ubiquitin-protein ligase RAD18"/>
    <property type="match status" value="1"/>
</dbReference>
<dbReference type="CDD" id="cd16529">
    <property type="entry name" value="RING-HC_RAD18"/>
    <property type="match status" value="1"/>
</dbReference>
<feature type="non-terminal residue" evidence="23">
    <location>
        <position position="1"/>
    </location>
</feature>
<reference evidence="23" key="2">
    <citation type="submission" date="2004-02" db="EMBL/GenBank/DDBJ databases">
        <authorList>
            <consortium name="Genoscope"/>
            <consortium name="Whitehead Institute Centre for Genome Research"/>
        </authorList>
    </citation>
    <scope>NUCLEOTIDE SEQUENCE</scope>
</reference>
<proteinExistence type="inferred from homology"/>
<feature type="domain" description="RING-type" evidence="20">
    <location>
        <begin position="11"/>
        <end position="49"/>
    </location>
</feature>
<evidence type="ECO:0000256" key="14">
    <source>
        <dbReference type="ARBA" id="ARBA00023242"/>
    </source>
</evidence>
<keyword evidence="14" id="KW-0539">Nucleus</keyword>
<dbReference type="InterPro" id="IPR039503">
    <property type="entry name" value="BARD1_Znf-RING"/>
</dbReference>
<dbReference type="EMBL" id="CAAE01014979">
    <property type="protein sequence ID" value="CAG06810.1"/>
    <property type="molecule type" value="Genomic_DNA"/>
</dbReference>
<evidence type="ECO:0000256" key="8">
    <source>
        <dbReference type="ARBA" id="ARBA00022763"/>
    </source>
</evidence>
<dbReference type="SMART" id="SM00184">
    <property type="entry name" value="RING"/>
    <property type="match status" value="1"/>
</dbReference>